<comment type="subcellular location">
    <subcellularLocation>
        <location evidence="1">Cell membrane</location>
        <topology evidence="1">Multi-pass membrane protein</topology>
    </subcellularLocation>
</comment>
<feature type="transmembrane region" description="Helical" evidence="6">
    <location>
        <begin position="229"/>
        <end position="249"/>
    </location>
</feature>
<feature type="transmembrane region" description="Helical" evidence="6">
    <location>
        <begin position="408"/>
        <end position="432"/>
    </location>
</feature>
<keyword evidence="5 6" id="KW-0472">Membrane</keyword>
<dbReference type="GO" id="GO:0022857">
    <property type="term" value="F:transmembrane transporter activity"/>
    <property type="evidence" value="ECO:0007669"/>
    <property type="project" value="InterPro"/>
</dbReference>
<name>A0A5B0E5W7_9MICC</name>
<proteinExistence type="predicted"/>
<sequence>MGLSHSRSSTCARLFPRLPRKFVLASYDAPMSEYPAAPAASADRSKIITKPVLSWAFWDWGSAAINAVMTTFVFTVYLTSGLFGDTDANSVVLGNGLAIAGLAIALLAPVAGLRSDAGGRRRFWLGVNTVIVAVLTAACFFVYPEPRFLVLGVTLIALASVFSEFATVNYNAMLPQISTPATIGKVSGFGWGMGYLGGIMALAIVLFTLVTPIFPWAGATETNSLNLRLVAVFSAVWFMGFALPVLFAVPEIPGDKGGPRFTLLQSYAELGRRVRALFRTDRHTVYFLLASAIFRDGLGAVFTFGGIIAAGTFGFPLTKVIIFAIVGNVVAAAGAMIGGWLDDTIGPKRVIVFSLIGLLISGMGVFFSPGAGGFWVFGLMLCLFVGPAQSSSRAYLARLAPAGQEGELFGLYATTGRAVNFLAPALFAAAIALATPHVAQAQRYGILGIMVVLLLGLLLLLPVRPPRSDG</sequence>
<dbReference type="EMBL" id="VOBL01000022">
    <property type="protein sequence ID" value="KAA0973722.1"/>
    <property type="molecule type" value="Genomic_DNA"/>
</dbReference>
<accession>A0A5B0E5W7</accession>
<feature type="domain" description="Major facilitator superfamily (MFS) profile" evidence="7">
    <location>
        <begin position="283"/>
        <end position="470"/>
    </location>
</feature>
<evidence type="ECO:0000313" key="9">
    <source>
        <dbReference type="Proteomes" id="UP000323856"/>
    </source>
</evidence>
<dbReference type="GO" id="GO:0005886">
    <property type="term" value="C:plasma membrane"/>
    <property type="evidence" value="ECO:0007669"/>
    <property type="project" value="UniProtKB-SubCell"/>
</dbReference>
<dbReference type="PANTHER" id="PTHR23519:SF1">
    <property type="entry name" value="AUTOPHAGY-RELATED PROTEIN 22"/>
    <property type="match status" value="1"/>
</dbReference>
<feature type="transmembrane region" description="Helical" evidence="6">
    <location>
        <begin position="149"/>
        <end position="172"/>
    </location>
</feature>
<feature type="transmembrane region" description="Helical" evidence="6">
    <location>
        <begin position="52"/>
        <end position="78"/>
    </location>
</feature>
<organism evidence="8 9">
    <name type="scientific">Paeniglutamicibacter gangotriensis</name>
    <dbReference type="NCBI Taxonomy" id="254787"/>
    <lineage>
        <taxon>Bacteria</taxon>
        <taxon>Bacillati</taxon>
        <taxon>Actinomycetota</taxon>
        <taxon>Actinomycetes</taxon>
        <taxon>Micrococcales</taxon>
        <taxon>Micrococcaceae</taxon>
        <taxon>Paeniglutamicibacter</taxon>
    </lineage>
</organism>
<evidence type="ECO:0000256" key="2">
    <source>
        <dbReference type="ARBA" id="ARBA00022448"/>
    </source>
</evidence>
<feature type="transmembrane region" description="Helical" evidence="6">
    <location>
        <begin position="193"/>
        <end position="217"/>
    </location>
</feature>
<dbReference type="InterPro" id="IPR020846">
    <property type="entry name" value="MFS_dom"/>
</dbReference>
<dbReference type="PROSITE" id="PS50850">
    <property type="entry name" value="MFS"/>
    <property type="match status" value="1"/>
</dbReference>
<dbReference type="InterPro" id="IPR024671">
    <property type="entry name" value="Atg22-like"/>
</dbReference>
<feature type="transmembrane region" description="Helical" evidence="6">
    <location>
        <begin position="444"/>
        <end position="463"/>
    </location>
</feature>
<evidence type="ECO:0000256" key="4">
    <source>
        <dbReference type="ARBA" id="ARBA00022989"/>
    </source>
</evidence>
<evidence type="ECO:0000313" key="8">
    <source>
        <dbReference type="EMBL" id="KAA0973722.1"/>
    </source>
</evidence>
<keyword evidence="2" id="KW-0813">Transport</keyword>
<keyword evidence="4 6" id="KW-1133">Transmembrane helix</keyword>
<feature type="transmembrane region" description="Helical" evidence="6">
    <location>
        <begin position="123"/>
        <end position="143"/>
    </location>
</feature>
<feature type="transmembrane region" description="Helical" evidence="6">
    <location>
        <begin position="350"/>
        <end position="368"/>
    </location>
</feature>
<reference evidence="8 9" key="1">
    <citation type="submission" date="2019-07" db="EMBL/GenBank/DDBJ databases">
        <title>Analysis of the biochemical properties, biological activity and biotechnological potential of siderophores and biosurfactants produced by Antarctic psychrotolerant bacteria.</title>
        <authorList>
            <person name="Styczynski M."/>
            <person name="Krucon T."/>
            <person name="Decewicz P."/>
            <person name="Dziewit L."/>
        </authorList>
    </citation>
    <scope>NUCLEOTIDE SEQUENCE [LARGE SCALE GENOMIC DNA]</scope>
    <source>
        <strain evidence="8 9">ANT_H27</strain>
    </source>
</reference>
<dbReference type="Gene3D" id="1.20.1250.20">
    <property type="entry name" value="MFS general substrate transporter like domains"/>
    <property type="match status" value="1"/>
</dbReference>
<dbReference type="Pfam" id="PF11700">
    <property type="entry name" value="ATG22"/>
    <property type="match status" value="1"/>
</dbReference>
<dbReference type="InterPro" id="IPR050495">
    <property type="entry name" value="ATG22/LtaA_families"/>
</dbReference>
<evidence type="ECO:0000259" key="7">
    <source>
        <dbReference type="PROSITE" id="PS50850"/>
    </source>
</evidence>
<comment type="caution">
    <text evidence="8">The sequence shown here is derived from an EMBL/GenBank/DDBJ whole genome shotgun (WGS) entry which is preliminary data.</text>
</comment>
<dbReference type="PANTHER" id="PTHR23519">
    <property type="entry name" value="AUTOPHAGY-RELATED PROTEIN 22"/>
    <property type="match status" value="1"/>
</dbReference>
<protein>
    <submittedName>
        <fullName evidence="8">MFS transporter</fullName>
    </submittedName>
</protein>
<dbReference type="Proteomes" id="UP000323856">
    <property type="component" value="Unassembled WGS sequence"/>
</dbReference>
<dbReference type="AlphaFoldDB" id="A0A5B0E5W7"/>
<gene>
    <name evidence="8" type="ORF">FQ154_17060</name>
</gene>
<feature type="transmembrane region" description="Helical" evidence="6">
    <location>
        <begin position="90"/>
        <end position="111"/>
    </location>
</feature>
<evidence type="ECO:0000256" key="6">
    <source>
        <dbReference type="SAM" id="Phobius"/>
    </source>
</evidence>
<dbReference type="SUPFAM" id="SSF103473">
    <property type="entry name" value="MFS general substrate transporter"/>
    <property type="match status" value="1"/>
</dbReference>
<feature type="transmembrane region" description="Helical" evidence="6">
    <location>
        <begin position="285"/>
        <end position="308"/>
    </location>
</feature>
<dbReference type="OrthoDB" id="9768783at2"/>
<evidence type="ECO:0000256" key="5">
    <source>
        <dbReference type="ARBA" id="ARBA00023136"/>
    </source>
</evidence>
<evidence type="ECO:0000256" key="3">
    <source>
        <dbReference type="ARBA" id="ARBA00022692"/>
    </source>
</evidence>
<evidence type="ECO:0000256" key="1">
    <source>
        <dbReference type="ARBA" id="ARBA00004651"/>
    </source>
</evidence>
<dbReference type="InterPro" id="IPR036259">
    <property type="entry name" value="MFS_trans_sf"/>
</dbReference>
<feature type="transmembrane region" description="Helical" evidence="6">
    <location>
        <begin position="320"/>
        <end position="341"/>
    </location>
</feature>
<keyword evidence="3 6" id="KW-0812">Transmembrane</keyword>